<feature type="chain" id="PRO_5028977731" description="Hydrophobin" evidence="1">
    <location>
        <begin position="21"/>
        <end position="119"/>
    </location>
</feature>
<evidence type="ECO:0000313" key="2">
    <source>
        <dbReference type="EMBL" id="KAF3128379.1"/>
    </source>
</evidence>
<evidence type="ECO:0000313" key="3">
    <source>
        <dbReference type="Proteomes" id="UP000480548"/>
    </source>
</evidence>
<dbReference type="EMBL" id="WIQZ01000071">
    <property type="protein sequence ID" value="KAF3128379.1"/>
    <property type="molecule type" value="Genomic_DNA"/>
</dbReference>
<gene>
    <name evidence="2" type="ORF">TWF703_009615</name>
</gene>
<evidence type="ECO:0008006" key="4">
    <source>
        <dbReference type="Google" id="ProtNLM"/>
    </source>
</evidence>
<organism evidence="2 3">
    <name type="scientific">Orbilia oligospora</name>
    <name type="common">Nematode-trapping fungus</name>
    <name type="synonym">Arthrobotrys oligospora</name>
    <dbReference type="NCBI Taxonomy" id="2813651"/>
    <lineage>
        <taxon>Eukaryota</taxon>
        <taxon>Fungi</taxon>
        <taxon>Dikarya</taxon>
        <taxon>Ascomycota</taxon>
        <taxon>Pezizomycotina</taxon>
        <taxon>Orbiliomycetes</taxon>
        <taxon>Orbiliales</taxon>
        <taxon>Orbiliaceae</taxon>
        <taxon>Orbilia</taxon>
    </lineage>
</organism>
<sequence>MKDLLMLLFWMVIFTGTGECLPTRYSAGLPENYVDIRDFKSLNPSISVRSTLENRANKCTNLGNSCTEASTCGSASNGCRCVVIRSAPSVGQGLVAVAGNLASVAIPEDAVCLYIPVGG</sequence>
<dbReference type="Proteomes" id="UP000480548">
    <property type="component" value="Unassembled WGS sequence"/>
</dbReference>
<comment type="caution">
    <text evidence="2">The sequence shown here is derived from an EMBL/GenBank/DDBJ whole genome shotgun (WGS) entry which is preliminary data.</text>
</comment>
<name>A0A7C8NNT8_ORBOL</name>
<feature type="signal peptide" evidence="1">
    <location>
        <begin position="1"/>
        <end position="20"/>
    </location>
</feature>
<keyword evidence="1" id="KW-0732">Signal</keyword>
<proteinExistence type="predicted"/>
<accession>A0A7C8NNT8</accession>
<dbReference type="AlphaFoldDB" id="A0A7C8NNT8"/>
<reference evidence="2 3" key="1">
    <citation type="submission" date="2019-06" db="EMBL/GenBank/DDBJ databases">
        <authorList>
            <person name="Palmer J.M."/>
        </authorList>
    </citation>
    <scope>NUCLEOTIDE SEQUENCE [LARGE SCALE GENOMIC DNA]</scope>
    <source>
        <strain evidence="2 3">TWF703</strain>
    </source>
</reference>
<evidence type="ECO:0000256" key="1">
    <source>
        <dbReference type="SAM" id="SignalP"/>
    </source>
</evidence>
<protein>
    <recommendedName>
        <fullName evidence="4">Hydrophobin</fullName>
    </recommendedName>
</protein>